<dbReference type="SUPFAM" id="SSF49854">
    <property type="entry name" value="Spermadhesin, CUB domain"/>
    <property type="match status" value="2"/>
</dbReference>
<sequence length="423" mass="47188">MQEGYRGVTVQCGEDLTSDSGLIKSPRFLVSYPGEVNCEWKIVVDDGSRITLTFVDFEVKPSHNCEDDSLEVYNGQTQESANQVAKLCGNQLPDPIVSRGPQLFLRFHSVFILEGFKGFTLQFTTSVLLHTDDDGHRVVGSDSVGSGISSLRLICSVVVLLSQPANLFFQVVNVLFGLCCRLLEVSDDCCLRLMPRQSAKVLLHWSAKVVHGCVYDYIEIFDGNRTDDPNLGRYCGGNMPAPIRSSSNKLLVKFISDQSIARTGFSATYTAESKDAGQDSDGADIVFIISNFWPWLDNGKLFVKKVMMKLAQNSTKIHAAVVTFVSPGAVVELRFTQKFNLEQFNSTIDSIRSYYTASVPPIIEKSLEKTRRLFHMSSRQHVPRIVILIAYVVDFDFSDDALMRNAAFNSKRKVFAFLLSVYS</sequence>
<dbReference type="Gene3D" id="3.40.50.410">
    <property type="entry name" value="von Willebrand factor, type A domain"/>
    <property type="match status" value="1"/>
</dbReference>
<dbReference type="Pfam" id="PF00431">
    <property type="entry name" value="CUB"/>
    <property type="match status" value="2"/>
</dbReference>
<feature type="domain" description="CUB" evidence="4">
    <location>
        <begin position="12"/>
        <end position="126"/>
    </location>
</feature>
<name>A0A9W9Z2E5_9CNID</name>
<protein>
    <recommendedName>
        <fullName evidence="4">CUB domain-containing protein</fullName>
    </recommendedName>
</protein>
<comment type="caution">
    <text evidence="3">Lacks conserved residue(s) required for the propagation of feature annotation.</text>
</comment>
<dbReference type="InterPro" id="IPR035914">
    <property type="entry name" value="Sperma_CUB_dom_sf"/>
</dbReference>
<comment type="caution">
    <text evidence="5">The sequence shown here is derived from an EMBL/GenBank/DDBJ whole genome shotgun (WGS) entry which is preliminary data.</text>
</comment>
<keyword evidence="2" id="KW-1015">Disulfide bond</keyword>
<dbReference type="InterPro" id="IPR000859">
    <property type="entry name" value="CUB_dom"/>
</dbReference>
<dbReference type="InterPro" id="IPR036465">
    <property type="entry name" value="vWFA_dom_sf"/>
</dbReference>
<evidence type="ECO:0000256" key="2">
    <source>
        <dbReference type="ARBA" id="ARBA00023157"/>
    </source>
</evidence>
<evidence type="ECO:0000256" key="3">
    <source>
        <dbReference type="PROSITE-ProRule" id="PRU00059"/>
    </source>
</evidence>
<evidence type="ECO:0000259" key="4">
    <source>
        <dbReference type="PROSITE" id="PS01180"/>
    </source>
</evidence>
<keyword evidence="6" id="KW-1185">Reference proteome</keyword>
<dbReference type="SMART" id="SM00042">
    <property type="entry name" value="CUB"/>
    <property type="match status" value="2"/>
</dbReference>
<dbReference type="PANTHER" id="PTHR24251:SF37">
    <property type="entry name" value="CUB DOMAIN-CONTAINING PROTEIN"/>
    <property type="match status" value="1"/>
</dbReference>
<organism evidence="5 6">
    <name type="scientific">Desmophyllum pertusum</name>
    <dbReference type="NCBI Taxonomy" id="174260"/>
    <lineage>
        <taxon>Eukaryota</taxon>
        <taxon>Metazoa</taxon>
        <taxon>Cnidaria</taxon>
        <taxon>Anthozoa</taxon>
        <taxon>Hexacorallia</taxon>
        <taxon>Scleractinia</taxon>
        <taxon>Caryophylliina</taxon>
        <taxon>Caryophylliidae</taxon>
        <taxon>Desmophyllum</taxon>
    </lineage>
</organism>
<dbReference type="CDD" id="cd00041">
    <property type="entry name" value="CUB"/>
    <property type="match status" value="2"/>
</dbReference>
<evidence type="ECO:0000313" key="6">
    <source>
        <dbReference type="Proteomes" id="UP001163046"/>
    </source>
</evidence>
<feature type="domain" description="CUB" evidence="4">
    <location>
        <begin position="144"/>
        <end position="272"/>
    </location>
</feature>
<proteinExistence type="predicted"/>
<dbReference type="SUPFAM" id="SSF53300">
    <property type="entry name" value="vWA-like"/>
    <property type="match status" value="1"/>
</dbReference>
<dbReference type="PROSITE" id="PS01180">
    <property type="entry name" value="CUB"/>
    <property type="match status" value="2"/>
</dbReference>
<reference evidence="5" key="1">
    <citation type="submission" date="2023-01" db="EMBL/GenBank/DDBJ databases">
        <title>Genome assembly of the deep-sea coral Lophelia pertusa.</title>
        <authorList>
            <person name="Herrera S."/>
            <person name="Cordes E."/>
        </authorList>
    </citation>
    <scope>NUCLEOTIDE SEQUENCE</scope>
    <source>
        <strain evidence="5">USNM1676648</strain>
        <tissue evidence="5">Polyp</tissue>
    </source>
</reference>
<gene>
    <name evidence="5" type="ORF">OS493_021390</name>
</gene>
<dbReference type="EMBL" id="MU826839">
    <property type="protein sequence ID" value="KAJ7371964.1"/>
    <property type="molecule type" value="Genomic_DNA"/>
</dbReference>
<accession>A0A9W9Z2E5</accession>
<keyword evidence="1" id="KW-0677">Repeat</keyword>
<dbReference type="Proteomes" id="UP001163046">
    <property type="component" value="Unassembled WGS sequence"/>
</dbReference>
<dbReference type="PANTHER" id="PTHR24251">
    <property type="entry name" value="OVOCHYMASE-RELATED"/>
    <property type="match status" value="1"/>
</dbReference>
<dbReference type="FunFam" id="2.60.120.290:FF:000013">
    <property type="entry name" value="Membrane frizzled-related protein"/>
    <property type="match status" value="1"/>
</dbReference>
<dbReference type="AlphaFoldDB" id="A0A9W9Z2E5"/>
<dbReference type="OrthoDB" id="9971251at2759"/>
<evidence type="ECO:0000313" key="5">
    <source>
        <dbReference type="EMBL" id="KAJ7371964.1"/>
    </source>
</evidence>
<dbReference type="Gene3D" id="2.60.120.290">
    <property type="entry name" value="Spermadhesin, CUB domain"/>
    <property type="match status" value="2"/>
</dbReference>
<evidence type="ECO:0000256" key="1">
    <source>
        <dbReference type="ARBA" id="ARBA00022737"/>
    </source>
</evidence>